<keyword evidence="1" id="KW-0812">Transmembrane</keyword>
<evidence type="ECO:0000313" key="3">
    <source>
        <dbReference type="Proteomes" id="UP000030539"/>
    </source>
</evidence>
<evidence type="ECO:0008006" key="4">
    <source>
        <dbReference type="Google" id="ProtNLM"/>
    </source>
</evidence>
<keyword evidence="1" id="KW-1133">Transmembrane helix</keyword>
<organism evidence="2 3">
    <name type="scientific">Gallibacterium genomosp. 1</name>
    <dbReference type="NCBI Taxonomy" id="155515"/>
    <lineage>
        <taxon>Bacteria</taxon>
        <taxon>Pseudomonadati</taxon>
        <taxon>Pseudomonadota</taxon>
        <taxon>Gammaproteobacteria</taxon>
        <taxon>Pasteurellales</taxon>
        <taxon>Pasteurellaceae</taxon>
        <taxon>Gallibacterium</taxon>
    </lineage>
</organism>
<evidence type="ECO:0000256" key="1">
    <source>
        <dbReference type="SAM" id="Phobius"/>
    </source>
</evidence>
<dbReference type="InterPro" id="IPR049458">
    <property type="entry name" value="EpsG-like"/>
</dbReference>
<dbReference type="STRING" id="155515.JP36_03735"/>
<feature type="transmembrane region" description="Helical" evidence="1">
    <location>
        <begin position="317"/>
        <end position="335"/>
    </location>
</feature>
<dbReference type="Pfam" id="PF14897">
    <property type="entry name" value="EpsG"/>
    <property type="match status" value="1"/>
</dbReference>
<feature type="transmembrane region" description="Helical" evidence="1">
    <location>
        <begin position="202"/>
        <end position="222"/>
    </location>
</feature>
<feature type="transmembrane region" description="Helical" evidence="1">
    <location>
        <begin position="167"/>
        <end position="190"/>
    </location>
</feature>
<feature type="transmembrane region" description="Helical" evidence="1">
    <location>
        <begin position="128"/>
        <end position="155"/>
    </location>
</feature>
<feature type="transmembrane region" description="Helical" evidence="1">
    <location>
        <begin position="265"/>
        <end position="285"/>
    </location>
</feature>
<gene>
    <name evidence="2" type="ORF">JP36_03735</name>
</gene>
<comment type="caution">
    <text evidence="2">The sequence shown here is derived from an EMBL/GenBank/DDBJ whole genome shotgun (WGS) entry which is preliminary data.</text>
</comment>
<sequence length="353" mass="42564">MMIEHYILLFLSSLTLYRSRYPELKLILLLFKKIFLISAFFFISLRSFNVGNDTLNYLELFQSVAYNTFIDYLSSTRFEVGFMFWNYFSYKYLTENFTIYLFCVNLFYFITSIYFYNKYSKRSYWVFLWFVFGLYYAMFTTMRACLALSFIYLVIDALFENKRLRFVLFSFLAILFHSSSALIILILLGVNRKTYFIFKHKVFLLVVAGISAYFLNIFVSFFSYYSHYLDTKYVGLRLASIFNFMILLGLYVLSYSKKINEDTFLFKINSFFYCQVLISFAAIQFNLLDRFSLFLYPFVIVYLCLIYSKLKLDKRMLIILLISVLIVYQIFIFVYRPDWKGIYPYHFVLDSFC</sequence>
<feature type="transmembrane region" description="Helical" evidence="1">
    <location>
        <begin position="26"/>
        <end position="45"/>
    </location>
</feature>
<dbReference type="Proteomes" id="UP000030539">
    <property type="component" value="Unassembled WGS sequence"/>
</dbReference>
<name>A0A0A2YLQ0_9PAST</name>
<feature type="transmembrane region" description="Helical" evidence="1">
    <location>
        <begin position="234"/>
        <end position="253"/>
    </location>
</feature>
<protein>
    <recommendedName>
        <fullName evidence="4">Polysaccharide polymerase</fullName>
    </recommendedName>
</protein>
<feature type="transmembrane region" description="Helical" evidence="1">
    <location>
        <begin position="291"/>
        <end position="310"/>
    </location>
</feature>
<dbReference type="EMBL" id="JPXX01000009">
    <property type="protein sequence ID" value="KGQ38259.1"/>
    <property type="molecule type" value="Genomic_DNA"/>
</dbReference>
<dbReference type="AlphaFoldDB" id="A0A0A2YLQ0"/>
<accession>A0A0A2YLQ0</accession>
<evidence type="ECO:0000313" key="2">
    <source>
        <dbReference type="EMBL" id="KGQ38259.1"/>
    </source>
</evidence>
<dbReference type="GeneID" id="77262588"/>
<proteinExistence type="predicted"/>
<reference evidence="2 3" key="1">
    <citation type="submission" date="2014-08" db="EMBL/GenBank/DDBJ databases">
        <title>Chaperone-usher fimbriae in a diverse selection of Gallibacterium genomes.</title>
        <authorList>
            <person name="Kudirkiene E."/>
            <person name="Bager R.J."/>
            <person name="Johnson T.J."/>
            <person name="Bojesen A.M."/>
        </authorList>
    </citation>
    <scope>NUCLEOTIDE SEQUENCE [LARGE SCALE GENOMIC DNA]</scope>
    <source>
        <strain evidence="2 3">CCM5974</strain>
    </source>
</reference>
<feature type="transmembrane region" description="Helical" evidence="1">
    <location>
        <begin position="97"/>
        <end position="116"/>
    </location>
</feature>
<dbReference type="RefSeq" id="WP_018346544.1">
    <property type="nucleotide sequence ID" value="NZ_JPXX01000009.1"/>
</dbReference>
<keyword evidence="1" id="KW-0472">Membrane</keyword>